<evidence type="ECO:0000313" key="3">
    <source>
        <dbReference type="Proteomes" id="UP000092445"/>
    </source>
</evidence>
<accession>A0A1B0A6L6</accession>
<dbReference type="Proteomes" id="UP000092445">
    <property type="component" value="Unassembled WGS sequence"/>
</dbReference>
<organism evidence="2 3">
    <name type="scientific">Glossina pallidipes</name>
    <name type="common">Tsetse fly</name>
    <dbReference type="NCBI Taxonomy" id="7398"/>
    <lineage>
        <taxon>Eukaryota</taxon>
        <taxon>Metazoa</taxon>
        <taxon>Ecdysozoa</taxon>
        <taxon>Arthropoda</taxon>
        <taxon>Hexapoda</taxon>
        <taxon>Insecta</taxon>
        <taxon>Pterygota</taxon>
        <taxon>Neoptera</taxon>
        <taxon>Endopterygota</taxon>
        <taxon>Diptera</taxon>
        <taxon>Brachycera</taxon>
        <taxon>Muscomorpha</taxon>
        <taxon>Hippoboscoidea</taxon>
        <taxon>Glossinidae</taxon>
        <taxon>Glossina</taxon>
    </lineage>
</organism>
<proteinExistence type="predicted"/>
<evidence type="ECO:0000256" key="1">
    <source>
        <dbReference type="SAM" id="MobiDB-lite"/>
    </source>
</evidence>
<feature type="region of interest" description="Disordered" evidence="1">
    <location>
        <begin position="22"/>
        <end position="42"/>
    </location>
</feature>
<evidence type="ECO:0000313" key="2">
    <source>
        <dbReference type="EnsemblMetazoa" id="GPAI035912-PA"/>
    </source>
</evidence>
<reference evidence="3" key="1">
    <citation type="submission" date="2014-03" db="EMBL/GenBank/DDBJ databases">
        <authorList>
            <person name="Aksoy S."/>
            <person name="Warren W."/>
            <person name="Wilson R.K."/>
        </authorList>
    </citation>
    <scope>NUCLEOTIDE SEQUENCE [LARGE SCALE GENOMIC DNA]</scope>
    <source>
        <strain evidence="3">IAEA</strain>
    </source>
</reference>
<sequence>MESKISAVCSEVFSLIKKDLTDNKPKDESCQKRTEMTKEKKTKAGLPLNVGAKEYLKTYSVSLLLEAIRRSKRLRDSRTTSRKIDLTSSHENSKDTGDTENDTCAQFSALINISRVDNDHFLALAEDIDWLSSPLKCKIDNENCIAPIVLLFATS</sequence>
<protein>
    <submittedName>
        <fullName evidence="2">Uncharacterized protein</fullName>
    </submittedName>
</protein>
<feature type="region of interest" description="Disordered" evidence="1">
    <location>
        <begin position="79"/>
        <end position="100"/>
    </location>
</feature>
<dbReference type="EnsemblMetazoa" id="GPAI035912-RA">
    <property type="protein sequence ID" value="GPAI035912-PA"/>
    <property type="gene ID" value="GPAI035912"/>
</dbReference>
<name>A0A1B0A6L6_GLOPL</name>
<reference evidence="2" key="2">
    <citation type="submission" date="2020-05" db="UniProtKB">
        <authorList>
            <consortium name="EnsemblMetazoa"/>
        </authorList>
    </citation>
    <scope>IDENTIFICATION</scope>
    <source>
        <strain evidence="2">IAEA</strain>
    </source>
</reference>
<keyword evidence="3" id="KW-1185">Reference proteome</keyword>
<feature type="compositionally biased region" description="Basic and acidic residues" evidence="1">
    <location>
        <begin position="22"/>
        <end position="39"/>
    </location>
</feature>
<dbReference type="VEuPathDB" id="VectorBase:GPAI035912"/>
<dbReference type="AlphaFoldDB" id="A0A1B0A6L6"/>